<sequence>MDVDWPVYPKMPRRAGPTPPSGGRWVATEKIHGAHLAVVCTEESVRPAKRRTLLSEAELDSFFGLSRCWPALAVTAADLARRLREAEGSDGTVILYGELAGGHYPHPHTPSPPGVQPVQTGVWYHPDLIWVLFDAVHTSGDTTVWTADAALRRAAAEAGVHCAPVLAEGSLAAVGERAPAFPSLLPARFGLPALPDNLAEGLVLKPADRWTAAARPVIKNKHPRFAEDARYQGSRPYEPPEEGAAGVPGWLVAEAAQRLTPNRAAAAMSKLGPAVPAEVLAEEILTDLLTDLEEDLGGLDPAHLTALRHTLAAGAGVLAGQYLTR</sequence>
<gene>
    <name evidence="3" type="ORF">GCM10009560_64750</name>
</gene>
<comment type="caution">
    <text evidence="3">The sequence shown here is derived from an EMBL/GenBank/DDBJ whole genome shotgun (WGS) entry which is preliminary data.</text>
</comment>
<proteinExistence type="predicted"/>
<dbReference type="Pfam" id="PF09414">
    <property type="entry name" value="RNA_ligase"/>
    <property type="match status" value="1"/>
</dbReference>
<organism evidence="3 4">
    <name type="scientific">Nonomuraea longicatena</name>
    <dbReference type="NCBI Taxonomy" id="83682"/>
    <lineage>
        <taxon>Bacteria</taxon>
        <taxon>Bacillati</taxon>
        <taxon>Actinomycetota</taxon>
        <taxon>Actinomycetes</taxon>
        <taxon>Streptosporangiales</taxon>
        <taxon>Streptosporangiaceae</taxon>
        <taxon>Nonomuraea</taxon>
    </lineage>
</organism>
<reference evidence="3 4" key="1">
    <citation type="journal article" date="2019" name="Int. J. Syst. Evol. Microbiol.">
        <title>The Global Catalogue of Microorganisms (GCM) 10K type strain sequencing project: providing services to taxonomists for standard genome sequencing and annotation.</title>
        <authorList>
            <consortium name="The Broad Institute Genomics Platform"/>
            <consortium name="The Broad Institute Genome Sequencing Center for Infectious Disease"/>
            <person name="Wu L."/>
            <person name="Ma J."/>
        </authorList>
    </citation>
    <scope>NUCLEOTIDE SEQUENCE [LARGE SCALE GENOMIC DNA]</scope>
    <source>
        <strain evidence="3 4">JCM 11136</strain>
    </source>
</reference>
<evidence type="ECO:0000256" key="1">
    <source>
        <dbReference type="SAM" id="MobiDB-lite"/>
    </source>
</evidence>
<dbReference type="SUPFAM" id="SSF56091">
    <property type="entry name" value="DNA ligase/mRNA capping enzyme, catalytic domain"/>
    <property type="match status" value="1"/>
</dbReference>
<dbReference type="EMBL" id="BAAAHQ010000041">
    <property type="protein sequence ID" value="GAA0947883.1"/>
    <property type="molecule type" value="Genomic_DNA"/>
</dbReference>
<dbReference type="RefSeq" id="WP_343953974.1">
    <property type="nucleotide sequence ID" value="NZ_BAAAHQ010000041.1"/>
</dbReference>
<protein>
    <recommendedName>
        <fullName evidence="2">RNA ligase domain-containing protein</fullName>
    </recommendedName>
</protein>
<feature type="region of interest" description="Disordered" evidence="1">
    <location>
        <begin position="1"/>
        <end position="22"/>
    </location>
</feature>
<accession>A0ABN1QVV4</accession>
<evidence type="ECO:0000313" key="3">
    <source>
        <dbReference type="EMBL" id="GAA0947883.1"/>
    </source>
</evidence>
<dbReference type="Gene3D" id="3.30.1490.70">
    <property type="match status" value="1"/>
</dbReference>
<evidence type="ECO:0000259" key="2">
    <source>
        <dbReference type="Pfam" id="PF09414"/>
    </source>
</evidence>
<keyword evidence="4" id="KW-1185">Reference proteome</keyword>
<dbReference type="Proteomes" id="UP001501578">
    <property type="component" value="Unassembled WGS sequence"/>
</dbReference>
<dbReference type="Gene3D" id="3.30.470.30">
    <property type="entry name" value="DNA ligase/mRNA capping enzyme"/>
    <property type="match status" value="1"/>
</dbReference>
<name>A0ABN1QVV4_9ACTN</name>
<evidence type="ECO:0000313" key="4">
    <source>
        <dbReference type="Proteomes" id="UP001501578"/>
    </source>
</evidence>
<dbReference type="InterPro" id="IPR021122">
    <property type="entry name" value="RNA_ligase_dom_REL/Rnl2"/>
</dbReference>
<feature type="domain" description="RNA ligase" evidence="2">
    <location>
        <begin position="24"/>
        <end position="219"/>
    </location>
</feature>